<sequence>MSGRHITFWVVFFVAFLICKRLIPWFGSLPGDIEIRKENLYVAIPIVSCLLLSIVLSVLASIVRRF</sequence>
<dbReference type="EMBL" id="CAAHFH010000003">
    <property type="protein sequence ID" value="VGO23203.1"/>
    <property type="molecule type" value="Genomic_DNA"/>
</dbReference>
<keyword evidence="1" id="KW-0472">Membrane</keyword>
<accession>A0A6C2UTA8</accession>
<evidence type="ECO:0000313" key="2">
    <source>
        <dbReference type="EMBL" id="VGO23203.1"/>
    </source>
</evidence>
<dbReference type="InterPro" id="IPR021320">
    <property type="entry name" value="DUF2905"/>
</dbReference>
<feature type="transmembrane region" description="Helical" evidence="1">
    <location>
        <begin position="39"/>
        <end position="63"/>
    </location>
</feature>
<evidence type="ECO:0008006" key="4">
    <source>
        <dbReference type="Google" id="ProtNLM"/>
    </source>
</evidence>
<dbReference type="AlphaFoldDB" id="A0A6C2UTA8"/>
<dbReference type="Proteomes" id="UP000346198">
    <property type="component" value="Unassembled WGS sequence"/>
</dbReference>
<dbReference type="RefSeq" id="WP_136065358.1">
    <property type="nucleotide sequence ID" value="NZ_CAAHFH010000003.1"/>
</dbReference>
<dbReference type="PANTHER" id="PTHR36443:SF1">
    <property type="entry name" value="BSR5223 PROTEIN"/>
    <property type="match status" value="1"/>
</dbReference>
<evidence type="ECO:0000313" key="3">
    <source>
        <dbReference type="Proteomes" id="UP000346198"/>
    </source>
</evidence>
<protein>
    <recommendedName>
        <fullName evidence="4">DUF2905 domain-containing protein</fullName>
    </recommendedName>
</protein>
<proteinExistence type="predicted"/>
<keyword evidence="1" id="KW-1133">Transmembrane helix</keyword>
<reference evidence="2 3" key="1">
    <citation type="submission" date="2019-04" db="EMBL/GenBank/DDBJ databases">
        <authorList>
            <person name="Van Vliet M D."/>
        </authorList>
    </citation>
    <scope>NUCLEOTIDE SEQUENCE [LARGE SCALE GENOMIC DNA]</scope>
    <source>
        <strain evidence="2 3">F21</strain>
    </source>
</reference>
<dbReference type="Pfam" id="PF11146">
    <property type="entry name" value="DUF2905"/>
    <property type="match status" value="1"/>
</dbReference>
<evidence type="ECO:0000256" key="1">
    <source>
        <dbReference type="SAM" id="Phobius"/>
    </source>
</evidence>
<gene>
    <name evidence="2" type="ORF">SCARR_05310</name>
</gene>
<keyword evidence="3" id="KW-1185">Reference proteome</keyword>
<name>A0A6C2UTA8_9BACT</name>
<keyword evidence="1" id="KW-0812">Transmembrane</keyword>
<feature type="transmembrane region" description="Helical" evidence="1">
    <location>
        <begin position="6"/>
        <end position="27"/>
    </location>
</feature>
<organism evidence="2 3">
    <name type="scientific">Pontiella sulfatireligans</name>
    <dbReference type="NCBI Taxonomy" id="2750658"/>
    <lineage>
        <taxon>Bacteria</taxon>
        <taxon>Pseudomonadati</taxon>
        <taxon>Kiritimatiellota</taxon>
        <taxon>Kiritimatiellia</taxon>
        <taxon>Kiritimatiellales</taxon>
        <taxon>Pontiellaceae</taxon>
        <taxon>Pontiella</taxon>
    </lineage>
</organism>
<dbReference type="PANTHER" id="PTHR36443">
    <property type="entry name" value="BSR5223 PROTEIN"/>
    <property type="match status" value="1"/>
</dbReference>